<reference evidence="2 3" key="1">
    <citation type="journal article" date="2015" name="Genome Announc.">
        <title>Complete Genome Sequence of Corynebacterium camporealensis DSM 44610, Isolated from the Milk of a Manchega Sheep with Subclinical Mastitis.</title>
        <authorList>
            <person name="Ruckert C."/>
            <person name="Albersmeier A."/>
            <person name="Winkler A."/>
            <person name="Tauch A."/>
        </authorList>
    </citation>
    <scope>NUCLEOTIDE SEQUENCE [LARGE SCALE GENOMIC DNA]</scope>
    <source>
        <strain evidence="2 3">DSM 44610</strain>
    </source>
</reference>
<sequence>MRVFKCSLTEGKHSFTHRKETLVSNPFSSPQFESQPQQPAPGYAASVAAGEEPQKKKGGCLKWGLGIFAVLVIGGALTNLGEDSEDTTGPAENSAVVEEVADEQAGDPAADEAVDAEAEEAPADDVPLEYSNALRAAQNYVDIMPFSYNGLYDQLTSEYGSGFTPEAAQYAVDNVDADWMAEAVEAAENYQETIPMSRDQLINQLTSEYGSQFTWEEAEHAVNSIGL</sequence>
<proteinExistence type="predicted"/>
<keyword evidence="3" id="KW-1185">Reference proteome</keyword>
<gene>
    <name evidence="2" type="ORF">UL81_02425</name>
</gene>
<dbReference type="InterPro" id="IPR011434">
    <property type="entry name" value="Ltp-like_HTH"/>
</dbReference>
<feature type="region of interest" description="Disordered" evidence="1">
    <location>
        <begin position="24"/>
        <end position="50"/>
    </location>
</feature>
<dbReference type="PATRIC" id="fig|161896.4.peg.476"/>
<dbReference type="Pfam" id="PF07553">
    <property type="entry name" value="Lipoprotein_Ltp"/>
    <property type="match status" value="2"/>
</dbReference>
<organism evidence="2 3">
    <name type="scientific">Corynebacterium camporealensis</name>
    <dbReference type="NCBI Taxonomy" id="161896"/>
    <lineage>
        <taxon>Bacteria</taxon>
        <taxon>Bacillati</taxon>
        <taxon>Actinomycetota</taxon>
        <taxon>Actinomycetes</taxon>
        <taxon>Mycobacteriales</taxon>
        <taxon>Corynebacteriaceae</taxon>
        <taxon>Corynebacterium</taxon>
    </lineage>
</organism>
<protein>
    <submittedName>
        <fullName evidence="2">Uncharacterized protein</fullName>
    </submittedName>
</protein>
<dbReference type="AlphaFoldDB" id="A0A0F6T9U4"/>
<dbReference type="STRING" id="161896.UL81_02425"/>
<dbReference type="InterPro" id="IPR036388">
    <property type="entry name" value="WH-like_DNA-bd_sf"/>
</dbReference>
<evidence type="ECO:0000313" key="3">
    <source>
        <dbReference type="Proteomes" id="UP000033566"/>
    </source>
</evidence>
<name>A0A0F6T9U4_9CORY</name>
<accession>A0A0F6T9U4</accession>
<dbReference type="Proteomes" id="UP000033566">
    <property type="component" value="Chromosome"/>
</dbReference>
<feature type="compositionally biased region" description="Acidic residues" evidence="1">
    <location>
        <begin position="99"/>
        <end position="123"/>
    </location>
</feature>
<dbReference type="HOGENOM" id="CLU_071537_1_1_11"/>
<evidence type="ECO:0000313" key="2">
    <source>
        <dbReference type="EMBL" id="AKE38466.1"/>
    </source>
</evidence>
<dbReference type="EMBL" id="CP011311">
    <property type="protein sequence ID" value="AKE38466.1"/>
    <property type="molecule type" value="Genomic_DNA"/>
</dbReference>
<dbReference type="Gene3D" id="1.10.10.10">
    <property type="entry name" value="Winged helix-like DNA-binding domain superfamily/Winged helix DNA-binding domain"/>
    <property type="match status" value="2"/>
</dbReference>
<evidence type="ECO:0000256" key="1">
    <source>
        <dbReference type="SAM" id="MobiDB-lite"/>
    </source>
</evidence>
<feature type="region of interest" description="Disordered" evidence="1">
    <location>
        <begin position="98"/>
        <end position="123"/>
    </location>
</feature>
<dbReference type="KEGG" id="ccj:UL81_02425"/>
<feature type="compositionally biased region" description="Low complexity" evidence="1">
    <location>
        <begin position="24"/>
        <end position="37"/>
    </location>
</feature>